<feature type="compositionally biased region" description="Basic and acidic residues" evidence="1">
    <location>
        <begin position="87"/>
        <end position="101"/>
    </location>
</feature>
<dbReference type="Proteomes" id="UP000230605">
    <property type="component" value="Chromosome 4"/>
</dbReference>
<gene>
    <name evidence="2" type="ORF">CB0940_04245</name>
    <name evidence="3" type="ORF">RHO25_006093</name>
</gene>
<dbReference type="OrthoDB" id="3637889at2759"/>
<reference evidence="3 5" key="2">
    <citation type="submission" date="2023-09" db="EMBL/GenBank/DDBJ databases">
        <title>Complete-Gapless Cercospora beticola genome.</title>
        <authorList>
            <person name="Wyatt N.A."/>
            <person name="Spanner R.E."/>
            <person name="Bolton M.D."/>
        </authorList>
    </citation>
    <scope>NUCLEOTIDE SEQUENCE [LARGE SCALE GENOMIC DNA]</scope>
    <source>
        <strain evidence="3">Cb09-40</strain>
    </source>
</reference>
<dbReference type="Proteomes" id="UP001302367">
    <property type="component" value="Chromosome 4"/>
</dbReference>
<proteinExistence type="predicted"/>
<name>A0A2G5HKJ1_CERBT</name>
<evidence type="ECO:0000313" key="5">
    <source>
        <dbReference type="Proteomes" id="UP001302367"/>
    </source>
</evidence>
<evidence type="ECO:0000313" key="3">
    <source>
        <dbReference type="EMBL" id="WPB01467.1"/>
    </source>
</evidence>
<organism evidence="2 4">
    <name type="scientific">Cercospora beticola</name>
    <name type="common">Sugarbeet leaf spot fungus</name>
    <dbReference type="NCBI Taxonomy" id="122368"/>
    <lineage>
        <taxon>Eukaryota</taxon>
        <taxon>Fungi</taxon>
        <taxon>Dikarya</taxon>
        <taxon>Ascomycota</taxon>
        <taxon>Pezizomycotina</taxon>
        <taxon>Dothideomycetes</taxon>
        <taxon>Dothideomycetidae</taxon>
        <taxon>Mycosphaerellales</taxon>
        <taxon>Mycosphaerellaceae</taxon>
        <taxon>Cercospora</taxon>
    </lineage>
</organism>
<dbReference type="EMBL" id="CP134187">
    <property type="protein sequence ID" value="WPB01467.1"/>
    <property type="molecule type" value="Genomic_DNA"/>
</dbReference>
<evidence type="ECO:0000313" key="4">
    <source>
        <dbReference type="Proteomes" id="UP000230605"/>
    </source>
</evidence>
<evidence type="ECO:0000313" key="2">
    <source>
        <dbReference type="EMBL" id="PIA92723.1"/>
    </source>
</evidence>
<keyword evidence="5" id="KW-1185">Reference proteome</keyword>
<protein>
    <submittedName>
        <fullName evidence="2">Uncharacterized protein</fullName>
    </submittedName>
</protein>
<feature type="compositionally biased region" description="Basic and acidic residues" evidence="1">
    <location>
        <begin position="60"/>
        <end position="74"/>
    </location>
</feature>
<accession>A0A2G5HKJ1</accession>
<reference evidence="2 4" key="1">
    <citation type="submission" date="2015-10" db="EMBL/GenBank/DDBJ databases">
        <title>The cercosporin biosynthetic gene cluster was horizontally transferred to several fungal lineages and shown to be expanded in Cercospora beticola based on microsynteny with recipient genomes.</title>
        <authorList>
            <person name="De Jonge R."/>
            <person name="Ebert M.K."/>
            <person name="Suttle J.C."/>
            <person name="Jurick Ii W.M."/>
            <person name="Secor G.A."/>
            <person name="Thomma B.P."/>
            <person name="Van De Peer Y."/>
            <person name="Bolton M.D."/>
        </authorList>
    </citation>
    <scope>NUCLEOTIDE SEQUENCE [LARGE SCALE GENOMIC DNA]</scope>
    <source>
        <strain evidence="2 4">09-40</strain>
    </source>
</reference>
<dbReference type="AlphaFoldDB" id="A0A2G5HKJ1"/>
<feature type="region of interest" description="Disordered" evidence="1">
    <location>
        <begin position="30"/>
        <end position="107"/>
    </location>
</feature>
<evidence type="ECO:0000256" key="1">
    <source>
        <dbReference type="SAM" id="MobiDB-lite"/>
    </source>
</evidence>
<dbReference type="EMBL" id="LKMD01000105">
    <property type="protein sequence ID" value="PIA92723.1"/>
    <property type="molecule type" value="Genomic_DNA"/>
</dbReference>
<sequence>MESKKRIKICWGTSVQSASFRQTIVNHKTGTARTWEKQEPSHWKQKGTVLGNPEDPENYYSERKSLGVPRRQDYKLQSSSTSSSSSPEEKDNSKPVDKTADYDTSQL</sequence>